<dbReference type="EMBL" id="JAXBLV010000188">
    <property type="protein sequence ID" value="MDY3561048.1"/>
    <property type="molecule type" value="Genomic_DNA"/>
</dbReference>
<sequence length="131" mass="14858">MRRQIFWQCAVIGLAYVLGLVGVAALRVVAYREVHPHGQTLREHLAAMPAPVDYRLIERNGTEYLAVRGPMPPTLAFASGPPVYVFDRAGMRTDYTHDSGDDPEFHRRWPGVYHGKQMDRTETENWVAPNP</sequence>
<accession>A0ABU5F0F4</accession>
<dbReference type="RefSeq" id="WP_320687521.1">
    <property type="nucleotide sequence ID" value="NZ_JAXBLV010000188.1"/>
</dbReference>
<comment type="caution">
    <text evidence="1">The sequence shown here is derived from an EMBL/GenBank/DDBJ whole genome shotgun (WGS) entry which is preliminary data.</text>
</comment>
<reference evidence="2" key="1">
    <citation type="journal article" date="2023" name="Mar. Drugs">
        <title>Gemmata algarum, a Novel Planctomycete Isolated from an Algal Mat, Displays Antimicrobial Activity.</title>
        <authorList>
            <person name="Kumar G."/>
            <person name="Kallscheuer N."/>
            <person name="Kashif M."/>
            <person name="Ahamad S."/>
            <person name="Jagadeeshwari U."/>
            <person name="Pannikurungottu S."/>
            <person name="Haufschild T."/>
            <person name="Kabuu M."/>
            <person name="Sasikala C."/>
            <person name="Jogler C."/>
            <person name="Ramana C."/>
        </authorList>
    </citation>
    <scope>NUCLEOTIDE SEQUENCE [LARGE SCALE GENOMIC DNA]</scope>
    <source>
        <strain evidence="2">JC673</strain>
    </source>
</reference>
<gene>
    <name evidence="1" type="ORF">R5W23_002307</name>
</gene>
<organism evidence="1 2">
    <name type="scientific">Gemmata algarum</name>
    <dbReference type="NCBI Taxonomy" id="2975278"/>
    <lineage>
        <taxon>Bacteria</taxon>
        <taxon>Pseudomonadati</taxon>
        <taxon>Planctomycetota</taxon>
        <taxon>Planctomycetia</taxon>
        <taxon>Gemmatales</taxon>
        <taxon>Gemmataceae</taxon>
        <taxon>Gemmata</taxon>
    </lineage>
</organism>
<dbReference type="Proteomes" id="UP001272242">
    <property type="component" value="Unassembled WGS sequence"/>
</dbReference>
<protein>
    <submittedName>
        <fullName evidence="1">Uncharacterized protein</fullName>
    </submittedName>
</protein>
<keyword evidence="2" id="KW-1185">Reference proteome</keyword>
<evidence type="ECO:0000313" key="1">
    <source>
        <dbReference type="EMBL" id="MDY3561048.1"/>
    </source>
</evidence>
<proteinExistence type="predicted"/>
<evidence type="ECO:0000313" key="2">
    <source>
        <dbReference type="Proteomes" id="UP001272242"/>
    </source>
</evidence>
<name>A0ABU5F0F4_9BACT</name>